<dbReference type="InterPro" id="IPR007833">
    <property type="entry name" value="Capsule_polysaccharide_synth"/>
</dbReference>
<dbReference type="GO" id="GO:0000271">
    <property type="term" value="P:polysaccharide biosynthetic process"/>
    <property type="evidence" value="ECO:0007669"/>
    <property type="project" value="InterPro"/>
</dbReference>
<sequence length="155" mass="17403">MSCPAGSKILAVGFGDNRSAIIDRLLEHSVGQYFVVALQVSQDTQLKRSARGWDNARRITEVLDSFAASAPQHLRLVFKIHPLERCDDNDRKLLDELSVNLSIIVIAELSSATAISSIMMISRRCGSALQRLDLESRPFRPDFCFRWQVVSLPFL</sequence>
<evidence type="ECO:0000313" key="1">
    <source>
        <dbReference type="EMBL" id="NNU63433.1"/>
    </source>
</evidence>
<dbReference type="EMBL" id="JABFCY010000026">
    <property type="protein sequence ID" value="NNU63433.1"/>
    <property type="molecule type" value="Genomic_DNA"/>
</dbReference>
<comment type="caution">
    <text evidence="1">The sequence shown here is derived from an EMBL/GenBank/DDBJ whole genome shotgun (WGS) entry which is preliminary data.</text>
</comment>
<name>A0A849KSW7_9HYPH</name>
<evidence type="ECO:0000313" key="2">
    <source>
        <dbReference type="Proteomes" id="UP000574931"/>
    </source>
</evidence>
<protein>
    <submittedName>
        <fullName evidence="1">Uncharacterized protein</fullName>
    </submittedName>
</protein>
<dbReference type="Pfam" id="PF05159">
    <property type="entry name" value="Capsule_synth"/>
    <property type="match status" value="1"/>
</dbReference>
<dbReference type="AlphaFoldDB" id="A0A849KSW7"/>
<dbReference type="Proteomes" id="UP000574931">
    <property type="component" value="Unassembled WGS sequence"/>
</dbReference>
<accession>A0A849KSW7</accession>
<keyword evidence="2" id="KW-1185">Reference proteome</keyword>
<proteinExistence type="predicted"/>
<organism evidence="1 2">
    <name type="scientific">Ochrobactrum soli</name>
    <dbReference type="NCBI Taxonomy" id="2448455"/>
    <lineage>
        <taxon>Bacteria</taxon>
        <taxon>Pseudomonadati</taxon>
        <taxon>Pseudomonadota</taxon>
        <taxon>Alphaproteobacteria</taxon>
        <taxon>Hyphomicrobiales</taxon>
        <taxon>Brucellaceae</taxon>
        <taxon>Brucella/Ochrobactrum group</taxon>
        <taxon>Ochrobactrum</taxon>
    </lineage>
</organism>
<dbReference type="GO" id="GO:0015774">
    <property type="term" value="P:polysaccharide transport"/>
    <property type="evidence" value="ECO:0007669"/>
    <property type="project" value="InterPro"/>
</dbReference>
<reference evidence="1 2" key="1">
    <citation type="submission" date="2020-05" db="EMBL/GenBank/DDBJ databases">
        <title>Draft Genome Sequence of Ochrobactrum soli Isolated from Stable Fly Gut.</title>
        <authorList>
            <person name="Pileggi M.T."/>
            <person name="Vazhakkala L.J."/>
            <person name="Wong C.N."/>
        </authorList>
    </citation>
    <scope>NUCLEOTIDE SEQUENCE [LARGE SCALE GENOMIC DNA]</scope>
    <source>
        <strain evidence="1 2">MTP-C0764</strain>
    </source>
</reference>
<gene>
    <name evidence="1" type="ORF">HKX02_24705</name>
</gene>
<dbReference type="RefSeq" id="WP_171319752.1">
    <property type="nucleotide sequence ID" value="NZ_JABFCY010000026.1"/>
</dbReference>